<protein>
    <submittedName>
        <fullName evidence="1">Transcriptional regulator atrx-like protein</fullName>
    </submittedName>
</protein>
<proteinExistence type="evidence at transcript level"/>
<sequence>MRHVRIEELSVVDINWKMLTMSRPTTAVGENIFSKLVDLEKLRLSTRKEEKKVITDNAGLDPFIVVKNPSSSRGGVMEKFVKVCEECLEEFCGGSCLVYQYDSYQRLAKEEDEDLDDMQEQKDD</sequence>
<accession>A0A0U2V513</accession>
<dbReference type="AlphaFoldDB" id="A0A0U2V513"/>
<name>A0A0U2V513_9MAXI</name>
<organism evidence="1">
    <name type="scientific">Pseudodiaptomus poplesia</name>
    <dbReference type="NCBI Taxonomy" id="213370"/>
    <lineage>
        <taxon>Eukaryota</taxon>
        <taxon>Metazoa</taxon>
        <taxon>Ecdysozoa</taxon>
        <taxon>Arthropoda</taxon>
        <taxon>Crustacea</taxon>
        <taxon>Multicrustacea</taxon>
        <taxon>Hexanauplia</taxon>
        <taxon>Copepoda</taxon>
        <taxon>Calanoida</taxon>
        <taxon>Pseudodiaptomidae</taxon>
        <taxon>Pseudodiaptomus</taxon>
    </lineage>
</organism>
<reference evidence="1" key="1">
    <citation type="journal article" date="2015" name="Sci. Rep.">
        <title>Spliced leader RNA trans-splicing discovered in copepods.</title>
        <authorList>
            <person name="Yang F."/>
            <person name="Xu D."/>
            <person name="Zhuang Y."/>
            <person name="Yi X."/>
            <person name="Huang Y."/>
            <person name="Chen H."/>
            <person name="Lin S."/>
            <person name="Campbell D.A."/>
            <person name="Sturm N.R."/>
            <person name="Liu G."/>
            <person name="Zhang H."/>
        </authorList>
    </citation>
    <scope>NUCLEOTIDE SEQUENCE</scope>
</reference>
<dbReference type="EMBL" id="KT754195">
    <property type="protein sequence ID" value="ALS04029.1"/>
    <property type="molecule type" value="mRNA"/>
</dbReference>
<feature type="non-terminal residue" evidence="1">
    <location>
        <position position="124"/>
    </location>
</feature>
<evidence type="ECO:0000313" key="1">
    <source>
        <dbReference type="EMBL" id="ALS04029.1"/>
    </source>
</evidence>